<organism evidence="1">
    <name type="scientific">uncultured rumen bacterium</name>
    <dbReference type="NCBI Taxonomy" id="136703"/>
    <lineage>
        <taxon>Bacteria</taxon>
        <taxon>environmental samples</taxon>
    </lineage>
</organism>
<evidence type="ECO:0000313" key="1">
    <source>
        <dbReference type="EMBL" id="CAP07658.1"/>
    </source>
</evidence>
<sequence length="359" mass="39991">MKNILRLLIFVSALSGCVRESGGISKLEAFGDRHVESVRGGGVPVHAQPDKDTVLYMTAVEFPEGYDWRRDTSFGEIDGRLVLYRDSVRILEVPAGPGTPVSLDPDLHHFVDGHIYTESCTDEETVIGRDGEQIFSYPGRELLCGLLAEGEDVYTLGRSRSGAGFSLRRNGEELFSRLDGGIAAQFSSNPSYLSGALYCDGGHMYFSYWLPLDEEGEIKLWYVYEDGAGSRVTVPDGRMYDIRIRDGTPDISLIKTSAIGVYSYCEGTWKDVVAVSKEGRLTIYTPLWPTSHYIDRPMLFLSFRNACLSGHRLYIAMNPTDTDERPFIWRDGEVLYHLDLNGFVTEVSAVEESSGLEGN</sequence>
<proteinExistence type="predicted"/>
<name>A8E1A8_9BACT</name>
<dbReference type="EMBL" id="AM886287">
    <property type="protein sequence ID" value="CAP07658.1"/>
    <property type="molecule type" value="Genomic_DNA"/>
</dbReference>
<accession>A8E1A8</accession>
<dbReference type="PROSITE" id="PS51257">
    <property type="entry name" value="PROKAR_LIPOPROTEIN"/>
    <property type="match status" value="1"/>
</dbReference>
<dbReference type="AlphaFoldDB" id="A8E1A8"/>
<evidence type="ECO:0008006" key="2">
    <source>
        <dbReference type="Google" id="ProtNLM"/>
    </source>
</evidence>
<reference evidence="1" key="1">
    <citation type="submission" date="2007-09" db="EMBL/GenBank/DDBJ databases">
        <title>Cellulase from rumen bacterium.</title>
        <authorList>
            <person name="Shedova E."/>
            <person name="Zverlov V.V."/>
            <person name="Velikodvorskaya G."/>
            <person name="Schwarz W."/>
        </authorList>
    </citation>
    <scope>NUCLEOTIDE SEQUENCE</scope>
</reference>
<protein>
    <recommendedName>
        <fullName evidence="2">Lipoprotein</fullName>
    </recommendedName>
</protein>